<keyword evidence="1" id="KW-0547">Nucleotide-binding</keyword>
<evidence type="ECO:0000313" key="3">
    <source>
        <dbReference type="EMBL" id="GJS56581.1"/>
    </source>
</evidence>
<dbReference type="InterPro" id="IPR017441">
    <property type="entry name" value="Protein_kinase_ATP_BS"/>
</dbReference>
<dbReference type="PROSITE" id="PS00107">
    <property type="entry name" value="PROTEIN_KINASE_ATP"/>
    <property type="match status" value="1"/>
</dbReference>
<keyword evidence="2" id="KW-0812">Transmembrane</keyword>
<dbReference type="PANTHER" id="PTHR35313">
    <property type="entry name" value="NO EXINE FORMATION 1"/>
    <property type="match status" value="1"/>
</dbReference>
<protein>
    <submittedName>
        <fullName evidence="3">No exine formation 1 isoform 1</fullName>
    </submittedName>
</protein>
<feature type="transmembrane region" description="Helical" evidence="2">
    <location>
        <begin position="229"/>
        <end position="249"/>
    </location>
</feature>
<keyword evidence="2" id="KW-0472">Membrane</keyword>
<comment type="caution">
    <text evidence="3">The sequence shown here is derived from an EMBL/GenBank/DDBJ whole genome shotgun (WGS) entry which is preliminary data.</text>
</comment>
<dbReference type="Pfam" id="PF02684">
    <property type="entry name" value="LpxB"/>
    <property type="match status" value="1"/>
</dbReference>
<reference evidence="3" key="1">
    <citation type="journal article" date="2022" name="Int. J. Mol. Sci.">
        <title>Draft Genome of Tanacetum Coccineum: Genomic Comparison of Closely Related Tanacetum-Family Plants.</title>
        <authorList>
            <person name="Yamashiro T."/>
            <person name="Shiraishi A."/>
            <person name="Nakayama K."/>
            <person name="Satake H."/>
        </authorList>
    </citation>
    <scope>NUCLEOTIDE SEQUENCE</scope>
</reference>
<keyword evidence="1" id="KW-0067">ATP-binding</keyword>
<evidence type="ECO:0000313" key="4">
    <source>
        <dbReference type="Proteomes" id="UP001151760"/>
    </source>
</evidence>
<proteinExistence type="predicted"/>
<dbReference type="Gene3D" id="3.30.200.20">
    <property type="entry name" value="Phosphorylase Kinase, domain 1"/>
    <property type="match status" value="1"/>
</dbReference>
<dbReference type="InterPro" id="IPR003835">
    <property type="entry name" value="Glyco_trans_19"/>
</dbReference>
<dbReference type="PANTHER" id="PTHR35313:SF1">
    <property type="entry name" value="NO EXINE FORMATION 1"/>
    <property type="match status" value="1"/>
</dbReference>
<dbReference type="EMBL" id="BQNB010008946">
    <property type="protein sequence ID" value="GJS56581.1"/>
    <property type="molecule type" value="Genomic_DNA"/>
</dbReference>
<evidence type="ECO:0000256" key="2">
    <source>
        <dbReference type="SAM" id="Phobius"/>
    </source>
</evidence>
<reference evidence="3" key="2">
    <citation type="submission" date="2022-01" db="EMBL/GenBank/DDBJ databases">
        <authorList>
            <person name="Yamashiro T."/>
            <person name="Shiraishi A."/>
            <person name="Satake H."/>
            <person name="Nakayama K."/>
        </authorList>
    </citation>
    <scope>NUCLEOTIDE SEQUENCE</scope>
</reference>
<keyword evidence="2" id="KW-1133">Transmembrane helix</keyword>
<sequence>MRLSLHPQPPQARPKETVEAAILFRPHAVVTIDSKGFSFRLLKQLKAPSFGAWKGGEARLNGLSEFINHVLCILPFEEEIRISHGVAATFLGHPVFEDILDLNMVNLANGGGVTVENEIDLKEVISGMVYCSPAQGKVTTENGCKVHGNADDFRSTYGIPSGGSSHTKYDSGGKLGGFLFWTYHSEISIYGFITSKPTWPSWMPTSAILFSLDAVTSIIPIKYIVELRMIYSIPMGIALGVFISVEYFLQATVLHILIVTTMVFASVFVVFTHLPSASSTKLLPWVFVLLVALFSVTYLLEGQVRIKPVLAESRVGDLGEEETTSGVADGRHDEEKIRVQLEENVLTEGPEPMEIDSKSSSSFIPNSGVAVLQGHASKNLSHVLYGFDLEDLLGASTEVLGKGTFGTTYKAVLEMGFAVAVKRLKDVTIGDKEFKEKIEDVGNKGVGRTSFNWETRSAITLGAAREITYLHAQGSTAQLVCPNATPTRVDGYRAPEVTDIRKVFRKVDVYSFGVLLELLTVDMIRKFRKGLALQPVSMLWPSTCESDWYGTTKMHR</sequence>
<dbReference type="Proteomes" id="UP001151760">
    <property type="component" value="Unassembled WGS sequence"/>
</dbReference>
<dbReference type="SUPFAM" id="SSF56112">
    <property type="entry name" value="Protein kinase-like (PK-like)"/>
    <property type="match status" value="1"/>
</dbReference>
<feature type="binding site" evidence="1">
    <location>
        <position position="422"/>
    </location>
    <ligand>
        <name>ATP</name>
        <dbReference type="ChEBI" id="CHEBI:30616"/>
    </ligand>
</feature>
<name>A0ABQ4WV91_9ASTR</name>
<organism evidence="3 4">
    <name type="scientific">Tanacetum coccineum</name>
    <dbReference type="NCBI Taxonomy" id="301880"/>
    <lineage>
        <taxon>Eukaryota</taxon>
        <taxon>Viridiplantae</taxon>
        <taxon>Streptophyta</taxon>
        <taxon>Embryophyta</taxon>
        <taxon>Tracheophyta</taxon>
        <taxon>Spermatophyta</taxon>
        <taxon>Magnoliopsida</taxon>
        <taxon>eudicotyledons</taxon>
        <taxon>Gunneridae</taxon>
        <taxon>Pentapetalae</taxon>
        <taxon>asterids</taxon>
        <taxon>campanulids</taxon>
        <taxon>Asterales</taxon>
        <taxon>Asteraceae</taxon>
        <taxon>Asteroideae</taxon>
        <taxon>Anthemideae</taxon>
        <taxon>Anthemidinae</taxon>
        <taxon>Tanacetum</taxon>
    </lineage>
</organism>
<dbReference type="InterPro" id="IPR011009">
    <property type="entry name" value="Kinase-like_dom_sf"/>
</dbReference>
<feature type="transmembrane region" description="Helical" evidence="2">
    <location>
        <begin position="282"/>
        <end position="300"/>
    </location>
</feature>
<evidence type="ECO:0000256" key="1">
    <source>
        <dbReference type="PROSITE-ProRule" id="PRU10141"/>
    </source>
</evidence>
<gene>
    <name evidence="3" type="ORF">Tco_0629943</name>
</gene>
<accession>A0ABQ4WV91</accession>
<dbReference type="Gene3D" id="1.10.510.10">
    <property type="entry name" value="Transferase(Phosphotransferase) domain 1"/>
    <property type="match status" value="1"/>
</dbReference>
<keyword evidence="4" id="KW-1185">Reference proteome</keyword>
<feature type="transmembrane region" description="Helical" evidence="2">
    <location>
        <begin position="256"/>
        <end position="276"/>
    </location>
</feature>